<proteinExistence type="predicted"/>
<dbReference type="Proteomes" id="UP001589747">
    <property type="component" value="Unassembled WGS sequence"/>
</dbReference>
<evidence type="ECO:0000313" key="3">
    <source>
        <dbReference type="Proteomes" id="UP001589747"/>
    </source>
</evidence>
<protein>
    <submittedName>
        <fullName evidence="2">YiiG family protein</fullName>
    </submittedName>
</protein>
<reference evidence="2 3" key="1">
    <citation type="submission" date="2024-09" db="EMBL/GenBank/DDBJ databases">
        <authorList>
            <person name="Sun Q."/>
            <person name="Mori K."/>
        </authorList>
    </citation>
    <scope>NUCLEOTIDE SEQUENCE [LARGE SCALE GENOMIC DNA]</scope>
    <source>
        <strain evidence="2 3">TISTR 2452</strain>
    </source>
</reference>
<sequence length="342" mass="38159">MFHKFAVGGITFVRKLSFFMVIIMLGAMLSACSSTSSTLDQAVAGVTSGESKKIEKYNAYVGLNNLMTGRINEVLVHYFEKFGADQQPVIEKNLSFIMIGVAETEREVIDKANGYTASQPAFANADPVVIKLTPVIKDLLSVLDEMKAYYDSRGYVDDDFAKGKQLHAKLVSANIAYETVAKQYFTALQNLGNEQRQAELQKRKDADQQIMYSALKFMIDAEAVSIEMEEQGINAGNVLQLDMTKFKAKYDMMTEDLNALTTIAKDKKRIQIEGVNSFSIENYVHSATELKAAASKIIERINKKQPVSETDLNGQFLSTTDGTPENFYYLLGKAVERYNEIN</sequence>
<dbReference type="Pfam" id="PF12889">
    <property type="entry name" value="DUF3829"/>
    <property type="match status" value="1"/>
</dbReference>
<feature type="transmembrane region" description="Helical" evidence="1">
    <location>
        <begin position="12"/>
        <end position="31"/>
    </location>
</feature>
<name>A0ABV5L0T9_9BACL</name>
<dbReference type="EMBL" id="JBHMDO010000054">
    <property type="protein sequence ID" value="MFB9330810.1"/>
    <property type="molecule type" value="Genomic_DNA"/>
</dbReference>
<organism evidence="2 3">
    <name type="scientific">Paenibacillus aurantiacus</name>
    <dbReference type="NCBI Taxonomy" id="1936118"/>
    <lineage>
        <taxon>Bacteria</taxon>
        <taxon>Bacillati</taxon>
        <taxon>Bacillota</taxon>
        <taxon>Bacilli</taxon>
        <taxon>Bacillales</taxon>
        <taxon>Paenibacillaceae</taxon>
        <taxon>Paenibacillus</taxon>
    </lineage>
</organism>
<keyword evidence="3" id="KW-1185">Reference proteome</keyword>
<gene>
    <name evidence="2" type="ORF">ACFFSY_33130</name>
</gene>
<keyword evidence="1" id="KW-0472">Membrane</keyword>
<dbReference type="PROSITE" id="PS51257">
    <property type="entry name" value="PROKAR_LIPOPROTEIN"/>
    <property type="match status" value="1"/>
</dbReference>
<comment type="caution">
    <text evidence="2">The sequence shown here is derived from an EMBL/GenBank/DDBJ whole genome shotgun (WGS) entry which is preliminary data.</text>
</comment>
<keyword evidence="1" id="KW-1133">Transmembrane helix</keyword>
<dbReference type="InterPro" id="IPR024291">
    <property type="entry name" value="DUF3829"/>
</dbReference>
<keyword evidence="1" id="KW-0812">Transmembrane</keyword>
<evidence type="ECO:0000256" key="1">
    <source>
        <dbReference type="SAM" id="Phobius"/>
    </source>
</evidence>
<evidence type="ECO:0000313" key="2">
    <source>
        <dbReference type="EMBL" id="MFB9330810.1"/>
    </source>
</evidence>
<dbReference type="RefSeq" id="WP_377502571.1">
    <property type="nucleotide sequence ID" value="NZ_JBHMDO010000054.1"/>
</dbReference>
<accession>A0ABV5L0T9</accession>